<reference evidence="2 3" key="1">
    <citation type="journal article" date="2012" name="Int. J. Syst. Evol. Microbiol.">
        <title>Vibrio caribbeanicus sp. nov., isolated from the marine sponge Scleritoderma cyanea.</title>
        <authorList>
            <person name="Hoffmann M."/>
            <person name="Monday S.R."/>
            <person name="Allard M.W."/>
            <person name="Strain E.A."/>
            <person name="Whittaker P."/>
            <person name="Naum M."/>
            <person name="McCarthy P.J."/>
            <person name="Lopez J.V."/>
            <person name="Fischer M."/>
            <person name="Brown E.W."/>
        </authorList>
    </citation>
    <scope>NUCLEOTIDE SEQUENCE [LARGE SCALE GENOMIC DNA]</scope>
    <source>
        <strain evidence="2 3">LMG 20546</strain>
    </source>
</reference>
<keyword evidence="1" id="KW-1133">Transmembrane helix</keyword>
<proteinExistence type="predicted"/>
<evidence type="ECO:0000313" key="3">
    <source>
        <dbReference type="Proteomes" id="UP000004371"/>
    </source>
</evidence>
<protein>
    <submittedName>
        <fullName evidence="2">Uncharacterized protein</fullName>
    </submittedName>
</protein>
<sequence>MAWYEGISDSVGGFFGDALDFGKDVYGNVTANEQAKAQQDAAAVEKVKNENATKTEQARIELQTEQLAYQREKDAEQRKMMLIGGGVLVVLFLLFSVLKSK</sequence>
<keyword evidence="1" id="KW-0472">Membrane</keyword>
<name>E8LW43_9VIBR</name>
<gene>
    <name evidence="2" type="ORF">VIBR0546_09132</name>
</gene>
<accession>E8LW43</accession>
<dbReference type="STRING" id="945543.VIBR0546_09132"/>
<comment type="caution">
    <text evidence="2">The sequence shown here is derived from an EMBL/GenBank/DDBJ whole genome shotgun (WGS) entry which is preliminary data.</text>
</comment>
<evidence type="ECO:0000313" key="2">
    <source>
        <dbReference type="EMBL" id="EGA65097.1"/>
    </source>
</evidence>
<feature type="transmembrane region" description="Helical" evidence="1">
    <location>
        <begin position="80"/>
        <end position="98"/>
    </location>
</feature>
<dbReference type="AlphaFoldDB" id="E8LW43"/>
<organism evidence="2 3">
    <name type="scientific">Vibrio brasiliensis LMG 20546</name>
    <dbReference type="NCBI Taxonomy" id="945543"/>
    <lineage>
        <taxon>Bacteria</taxon>
        <taxon>Pseudomonadati</taxon>
        <taxon>Pseudomonadota</taxon>
        <taxon>Gammaproteobacteria</taxon>
        <taxon>Vibrionales</taxon>
        <taxon>Vibrionaceae</taxon>
        <taxon>Vibrio</taxon>
        <taxon>Vibrio oreintalis group</taxon>
    </lineage>
</organism>
<dbReference type="Proteomes" id="UP000004371">
    <property type="component" value="Unassembled WGS sequence"/>
</dbReference>
<keyword evidence="3" id="KW-1185">Reference proteome</keyword>
<dbReference type="RefSeq" id="WP_006880067.1">
    <property type="nucleotide sequence ID" value="NZ_AEVS01000075.1"/>
</dbReference>
<dbReference type="EMBL" id="AEVS01000075">
    <property type="protein sequence ID" value="EGA65097.1"/>
    <property type="molecule type" value="Genomic_DNA"/>
</dbReference>
<evidence type="ECO:0000256" key="1">
    <source>
        <dbReference type="SAM" id="Phobius"/>
    </source>
</evidence>
<keyword evidence="1" id="KW-0812">Transmembrane</keyword>